<evidence type="ECO:0000256" key="2">
    <source>
        <dbReference type="SAM" id="SignalP"/>
    </source>
</evidence>
<dbReference type="Proteomes" id="UP000570595">
    <property type="component" value="Unassembled WGS sequence"/>
</dbReference>
<feature type="signal peptide" evidence="2">
    <location>
        <begin position="1"/>
        <end position="18"/>
    </location>
</feature>
<sequence length="243" mass="26745">MHSHRLIIALLIISVAHAGNPLSRSLRRLRRVKKNLSYPRPGDEVSASVDVNEGLDGAFPVHATLLVAAGGSHHPSKQLNRTDGPYGWIKERLERKPEVYAPLLVAYIPARKLFSSRPALLAALDAIEELTAPFEIKEFEINGQTHVHERGKSLTAAHIEKAKKFGLEWYDGDSDDVKNGVEAAVMGGPIMGFGPADRTSRDRRISEAQESLAMSHGMAPDKLNKSRRPFRRRVALPSATPAQ</sequence>
<name>A0A7J6LP20_PEROL</name>
<reference evidence="3 4" key="1">
    <citation type="submission" date="2020-04" db="EMBL/GenBank/DDBJ databases">
        <title>Perkinsus olseni comparative genomics.</title>
        <authorList>
            <person name="Bogema D.R."/>
        </authorList>
    </citation>
    <scope>NUCLEOTIDE SEQUENCE [LARGE SCALE GENOMIC DNA]</scope>
    <source>
        <strain evidence="3">ATCC PRA-179</strain>
    </source>
</reference>
<evidence type="ECO:0000313" key="4">
    <source>
        <dbReference type="Proteomes" id="UP000570595"/>
    </source>
</evidence>
<dbReference type="AlphaFoldDB" id="A0A7J6LP20"/>
<dbReference type="EMBL" id="JABAHT010000213">
    <property type="protein sequence ID" value="KAF4660964.1"/>
    <property type="molecule type" value="Genomic_DNA"/>
</dbReference>
<feature type="compositionally biased region" description="Basic and acidic residues" evidence="1">
    <location>
        <begin position="198"/>
        <end position="207"/>
    </location>
</feature>
<evidence type="ECO:0000256" key="1">
    <source>
        <dbReference type="SAM" id="MobiDB-lite"/>
    </source>
</evidence>
<protein>
    <submittedName>
        <fullName evidence="3">Uncharacterized protein</fullName>
    </submittedName>
</protein>
<feature type="chain" id="PRO_5029901590" evidence="2">
    <location>
        <begin position="19"/>
        <end position="243"/>
    </location>
</feature>
<accession>A0A7J6LP20</accession>
<feature type="region of interest" description="Disordered" evidence="1">
    <location>
        <begin position="192"/>
        <end position="243"/>
    </location>
</feature>
<feature type="compositionally biased region" description="Basic residues" evidence="1">
    <location>
        <begin position="225"/>
        <end position="234"/>
    </location>
</feature>
<organism evidence="3 4">
    <name type="scientific">Perkinsus olseni</name>
    <name type="common">Perkinsus atlanticus</name>
    <dbReference type="NCBI Taxonomy" id="32597"/>
    <lineage>
        <taxon>Eukaryota</taxon>
        <taxon>Sar</taxon>
        <taxon>Alveolata</taxon>
        <taxon>Perkinsozoa</taxon>
        <taxon>Perkinsea</taxon>
        <taxon>Perkinsida</taxon>
        <taxon>Perkinsidae</taxon>
        <taxon>Perkinsus</taxon>
    </lineage>
</organism>
<evidence type="ECO:0000313" key="3">
    <source>
        <dbReference type="EMBL" id="KAF4660964.1"/>
    </source>
</evidence>
<comment type="caution">
    <text evidence="3">The sequence shown here is derived from an EMBL/GenBank/DDBJ whole genome shotgun (WGS) entry which is preliminary data.</text>
</comment>
<keyword evidence="2" id="KW-0732">Signal</keyword>
<proteinExistence type="predicted"/>
<gene>
    <name evidence="3" type="ORF">FOZ61_003635</name>
</gene>